<comment type="subunit">
    <text evidence="2">Homodimer.</text>
</comment>
<feature type="coiled-coil region" evidence="3">
    <location>
        <begin position="34"/>
        <end position="61"/>
    </location>
</feature>
<dbReference type="Proteomes" id="UP000006015">
    <property type="component" value="Unassembled WGS sequence"/>
</dbReference>
<dbReference type="Gene3D" id="3.30.1310.10">
    <property type="entry name" value="Nucleoid-associated protein YbaB-like domain"/>
    <property type="match status" value="1"/>
</dbReference>
<dbReference type="InterPro" id="IPR036894">
    <property type="entry name" value="YbaB-like_sf"/>
</dbReference>
<keyword evidence="5" id="KW-1185">Reference proteome</keyword>
<comment type="caution">
    <text evidence="4">The sequence shown here is derived from an EMBL/GenBank/DDBJ whole genome shotgun (WGS) entry which is preliminary data.</text>
</comment>
<keyword evidence="1 2" id="KW-0238">DNA-binding</keyword>
<dbReference type="PANTHER" id="PTHR33449">
    <property type="entry name" value="NUCLEOID-ASSOCIATED PROTEIN YBAB"/>
    <property type="match status" value="1"/>
</dbReference>
<gene>
    <name evidence="4" type="ORF">HMPREF0281_00529</name>
</gene>
<dbReference type="NCBIfam" id="TIGR00103">
    <property type="entry name" value="DNA_YbaB_EbfC"/>
    <property type="match status" value="1"/>
</dbReference>
<dbReference type="EMBL" id="ADNS01000003">
    <property type="protein sequence ID" value="EFG82152.1"/>
    <property type="molecule type" value="Genomic_DNA"/>
</dbReference>
<dbReference type="PANTHER" id="PTHR33449:SF1">
    <property type="entry name" value="NUCLEOID-ASSOCIATED PROTEIN YBAB"/>
    <property type="match status" value="1"/>
</dbReference>
<dbReference type="SUPFAM" id="SSF82607">
    <property type="entry name" value="YbaB-like"/>
    <property type="match status" value="1"/>
</dbReference>
<comment type="similarity">
    <text evidence="2">Belongs to the YbaB/EbfC family.</text>
</comment>
<evidence type="ECO:0000313" key="5">
    <source>
        <dbReference type="Proteomes" id="UP000006015"/>
    </source>
</evidence>
<evidence type="ECO:0000256" key="2">
    <source>
        <dbReference type="HAMAP-Rule" id="MF_00274"/>
    </source>
</evidence>
<evidence type="ECO:0000256" key="1">
    <source>
        <dbReference type="ARBA" id="ARBA00023125"/>
    </source>
</evidence>
<evidence type="ECO:0000313" key="4">
    <source>
        <dbReference type="EMBL" id="EFG82152.1"/>
    </source>
</evidence>
<organism evidence="4 5">
    <name type="scientific">Corynebacterium ammoniagenes DSM 20306</name>
    <dbReference type="NCBI Taxonomy" id="649754"/>
    <lineage>
        <taxon>Bacteria</taxon>
        <taxon>Bacillati</taxon>
        <taxon>Actinomycetota</taxon>
        <taxon>Actinomycetes</taxon>
        <taxon>Mycobacteriales</taxon>
        <taxon>Corynebacteriaceae</taxon>
        <taxon>Corynebacterium</taxon>
    </lineage>
</organism>
<protein>
    <recommendedName>
        <fullName evidence="2">Nucleoid-associated protein HMPREF0281_00529</fullName>
    </recommendedName>
</protein>
<comment type="subcellular location">
    <subcellularLocation>
        <location evidence="2">Cytoplasm</location>
        <location evidence="2">Nucleoid</location>
    </subcellularLocation>
</comment>
<accession>A0ABP2IFQ0</accession>
<dbReference type="Pfam" id="PF02575">
    <property type="entry name" value="YbaB_DNA_bd"/>
    <property type="match status" value="1"/>
</dbReference>
<proteinExistence type="inferred from homology"/>
<keyword evidence="2" id="KW-0963">Cytoplasm</keyword>
<dbReference type="GO" id="GO:0003677">
    <property type="term" value="F:DNA binding"/>
    <property type="evidence" value="ECO:0007669"/>
    <property type="project" value="UniProtKB-KW"/>
</dbReference>
<dbReference type="HAMAP" id="MF_00274">
    <property type="entry name" value="DNA_YbaB_EbfC"/>
    <property type="match status" value="1"/>
</dbReference>
<dbReference type="InterPro" id="IPR004401">
    <property type="entry name" value="YbaB/EbfC"/>
</dbReference>
<comment type="function">
    <text evidence="2">Binds to DNA and alters its conformation. May be involved in regulation of gene expression, nucleoid organization and DNA protection.</text>
</comment>
<keyword evidence="3" id="KW-0175">Coiled coil</keyword>
<name>A0ABP2IFQ0_CORAM</name>
<reference evidence="4 5" key="1">
    <citation type="submission" date="2010-04" db="EMBL/GenBank/DDBJ databases">
        <authorList>
            <person name="Weinstock G."/>
            <person name="Sodergren E."/>
            <person name="Clifton S."/>
            <person name="Fulton L."/>
            <person name="Fulton B."/>
            <person name="Courtney L."/>
            <person name="Fronick C."/>
            <person name="Harrison M."/>
            <person name="Strong C."/>
            <person name="Farmer C."/>
            <person name="Delahaunty K."/>
            <person name="Markovic C."/>
            <person name="Hall O."/>
            <person name="Minx P."/>
            <person name="Tomlinson C."/>
            <person name="Mitreva M."/>
            <person name="Hou S."/>
            <person name="Wollam A."/>
            <person name="Pepin K.H."/>
            <person name="Johnson M."/>
            <person name="Bhonagiri V."/>
            <person name="Zhang X."/>
            <person name="Suruliraj S."/>
            <person name="Warren W."/>
            <person name="Chinwalla A."/>
            <person name="Mardis E.R."/>
            <person name="Wilson R.K."/>
        </authorList>
    </citation>
    <scope>NUCLEOTIDE SEQUENCE [LARGE SCALE GENOMIC DNA]</scope>
    <source>
        <strain evidence="4 5">DSM 20306</strain>
    </source>
</reference>
<evidence type="ECO:0000256" key="3">
    <source>
        <dbReference type="SAM" id="Coils"/>
    </source>
</evidence>
<sequence>MAVKPVHSIVETLYKKRTYGRRTMTTPDNSTPDMNDILAQAARVQAELQKAQEEILATKVEGTAGNGLVTVTMTGGAELVDLKIDKSVVDPEDVETLQDLVFGAFKDAHEKAGQLAQDKIGPLSQGMNDGGMSGMFG</sequence>